<dbReference type="Proteomes" id="UP000324800">
    <property type="component" value="Unassembled WGS sequence"/>
</dbReference>
<evidence type="ECO:0000313" key="3">
    <source>
        <dbReference type="Proteomes" id="UP000324800"/>
    </source>
</evidence>
<gene>
    <name evidence="2" type="ORF">EZS28_017188</name>
</gene>
<organism evidence="2 3">
    <name type="scientific">Streblomastix strix</name>
    <dbReference type="NCBI Taxonomy" id="222440"/>
    <lineage>
        <taxon>Eukaryota</taxon>
        <taxon>Metamonada</taxon>
        <taxon>Preaxostyla</taxon>
        <taxon>Oxymonadida</taxon>
        <taxon>Streblomastigidae</taxon>
        <taxon>Streblomastix</taxon>
    </lineage>
</organism>
<evidence type="ECO:0000313" key="2">
    <source>
        <dbReference type="EMBL" id="KAA6387288.1"/>
    </source>
</evidence>
<dbReference type="PANTHER" id="PTHR10887:SF5">
    <property type="entry name" value="RNA HELICASE AQUARIUS"/>
    <property type="match status" value="1"/>
</dbReference>
<accession>A0A5J4VXJ6</accession>
<dbReference type="SUPFAM" id="SSF52540">
    <property type="entry name" value="P-loop containing nucleoside triphosphate hydrolases"/>
    <property type="match status" value="1"/>
</dbReference>
<sequence>MIEKECSFNPLYGRPSRLTTIDRYQGSQNDYVLVSLTRTARLGHLKDVRRLTVAVSRARLGLYVFGSGKLFLPQNLNEDKKIVEEEKQKDSEADTILPMMVRLTDNMNRPTRLVIGLNERYNSQSQTPTQRAVGQQLLSAKQISTADEMSNISRALEAAATAVAFGQR</sequence>
<proteinExistence type="predicted"/>
<dbReference type="InterPro" id="IPR027417">
    <property type="entry name" value="P-loop_NTPase"/>
</dbReference>
<name>A0A5J4VXJ6_9EUKA</name>
<dbReference type="AlphaFoldDB" id="A0A5J4VXJ6"/>
<dbReference type="GO" id="GO:0003729">
    <property type="term" value="F:mRNA binding"/>
    <property type="evidence" value="ECO:0007669"/>
    <property type="project" value="TreeGrafter"/>
</dbReference>
<dbReference type="InterPro" id="IPR041679">
    <property type="entry name" value="DNA2/NAM7-like_C"/>
</dbReference>
<dbReference type="EMBL" id="SNRW01004440">
    <property type="protein sequence ID" value="KAA6387288.1"/>
    <property type="molecule type" value="Genomic_DNA"/>
</dbReference>
<dbReference type="OrthoDB" id="1707707at2759"/>
<dbReference type="Pfam" id="PF13087">
    <property type="entry name" value="AAA_12"/>
    <property type="match status" value="1"/>
</dbReference>
<dbReference type="InterPro" id="IPR045055">
    <property type="entry name" value="DNA2/NAM7-like"/>
</dbReference>
<dbReference type="PANTHER" id="PTHR10887">
    <property type="entry name" value="DNA2/NAM7 HELICASE FAMILY"/>
    <property type="match status" value="1"/>
</dbReference>
<comment type="caution">
    <text evidence="2">The sequence shown here is derived from an EMBL/GenBank/DDBJ whole genome shotgun (WGS) entry which is preliminary data.</text>
</comment>
<dbReference type="GO" id="GO:0071013">
    <property type="term" value="C:catalytic step 2 spliceosome"/>
    <property type="evidence" value="ECO:0007669"/>
    <property type="project" value="TreeGrafter"/>
</dbReference>
<dbReference type="Gene3D" id="3.40.50.300">
    <property type="entry name" value="P-loop containing nucleotide triphosphate hydrolases"/>
    <property type="match status" value="1"/>
</dbReference>
<feature type="domain" description="DNA2/NAM7 helicase-like C-terminal" evidence="1">
    <location>
        <begin position="17"/>
        <end position="67"/>
    </location>
</feature>
<evidence type="ECO:0000259" key="1">
    <source>
        <dbReference type="Pfam" id="PF13087"/>
    </source>
</evidence>
<reference evidence="2 3" key="1">
    <citation type="submission" date="2019-03" db="EMBL/GenBank/DDBJ databases">
        <title>Single cell metagenomics reveals metabolic interactions within the superorganism composed of flagellate Streblomastix strix and complex community of Bacteroidetes bacteria on its surface.</title>
        <authorList>
            <person name="Treitli S.C."/>
            <person name="Kolisko M."/>
            <person name="Husnik F."/>
            <person name="Keeling P."/>
            <person name="Hampl V."/>
        </authorList>
    </citation>
    <scope>NUCLEOTIDE SEQUENCE [LARGE SCALE GENOMIC DNA]</scope>
    <source>
        <strain evidence="2">ST1C</strain>
    </source>
</reference>
<protein>
    <submittedName>
        <fullName evidence="2">Putative intron-binding protein aquarius</fullName>
    </submittedName>
</protein>